<evidence type="ECO:0000313" key="2">
    <source>
        <dbReference type="EMBL" id="PIR99688.1"/>
    </source>
</evidence>
<dbReference type="Proteomes" id="UP000230730">
    <property type="component" value="Unassembled WGS sequence"/>
</dbReference>
<name>A0A2H0VKU9_9BACT</name>
<dbReference type="AlphaFoldDB" id="A0A2H0VKU9"/>
<dbReference type="SUPFAM" id="SSF55608">
    <property type="entry name" value="Homing endonucleases"/>
    <property type="match status" value="2"/>
</dbReference>
<dbReference type="Gene3D" id="3.10.28.10">
    <property type="entry name" value="Homing endonucleases"/>
    <property type="match status" value="1"/>
</dbReference>
<dbReference type="InterPro" id="IPR027434">
    <property type="entry name" value="Homing_endonucl"/>
</dbReference>
<dbReference type="PROSITE" id="PS50819">
    <property type="entry name" value="INTEIN_ENDONUCLEASE"/>
    <property type="match status" value="1"/>
</dbReference>
<dbReference type="Pfam" id="PF14528">
    <property type="entry name" value="LAGLIDADG_3"/>
    <property type="match status" value="1"/>
</dbReference>
<evidence type="ECO:0000259" key="1">
    <source>
        <dbReference type="PROSITE" id="PS50819"/>
    </source>
</evidence>
<evidence type="ECO:0000313" key="3">
    <source>
        <dbReference type="Proteomes" id="UP000230730"/>
    </source>
</evidence>
<gene>
    <name evidence="2" type="ORF">COT86_02615</name>
</gene>
<dbReference type="InterPro" id="IPR004860">
    <property type="entry name" value="LAGLIDADG_dom"/>
</dbReference>
<dbReference type="InterPro" id="IPR004042">
    <property type="entry name" value="Intein_endonuc_central"/>
</dbReference>
<feature type="non-terminal residue" evidence="2">
    <location>
        <position position="233"/>
    </location>
</feature>
<accession>A0A2H0VKU9</accession>
<feature type="domain" description="DOD-type homing endonuclease" evidence="1">
    <location>
        <begin position="29"/>
        <end position="170"/>
    </location>
</feature>
<proteinExistence type="predicted"/>
<protein>
    <recommendedName>
        <fullName evidence="1">DOD-type homing endonuclease domain-containing protein</fullName>
    </recommendedName>
</protein>
<sequence length="233" mass="27034">MDRDPRGGHNRKKVNEDFFKIWSPKMAYVLGFIYADGAVEDCRDSSRTCYLVLSNNDLDLLSDISKAMSAEKSVQIKQPRLTKFKGKEYWCKTSYVVRIGNKKIYEDLIQLGLCPRKSLVIQLPELPEQFFSYFLRGYFDGDGCINIEKTKKNRMNIIFTSGSKIFIEQLASKIQSACPILKSSISNGNGAFQLRYNWKNALIVADYMYRDIKTTPYLKYKYNKYIDYMSVRG</sequence>
<comment type="caution">
    <text evidence="2">The sequence shown here is derived from an EMBL/GenBank/DDBJ whole genome shotgun (WGS) entry which is preliminary data.</text>
</comment>
<reference evidence="3" key="1">
    <citation type="submission" date="2017-09" db="EMBL/GenBank/DDBJ databases">
        <title>Depth-based differentiation of microbial function through sediment-hosted aquifers and enrichment of novel symbionts in the deep terrestrial subsurface.</title>
        <authorList>
            <person name="Probst A.J."/>
            <person name="Ladd B."/>
            <person name="Jarett J.K."/>
            <person name="Geller-Mcgrath D.E."/>
            <person name="Sieber C.M.K."/>
            <person name="Emerson J.B."/>
            <person name="Anantharaman K."/>
            <person name="Thomas B.C."/>
            <person name="Malmstrom R."/>
            <person name="Stieglmeier M."/>
            <person name="Klingl A."/>
            <person name="Woyke T."/>
            <person name="Ryan C.M."/>
            <person name="Banfield J.F."/>
        </authorList>
    </citation>
    <scope>NUCLEOTIDE SEQUENCE [LARGE SCALE GENOMIC DNA]</scope>
</reference>
<dbReference type="EMBL" id="PFAE01000044">
    <property type="protein sequence ID" value="PIR99688.1"/>
    <property type="molecule type" value="Genomic_DNA"/>
</dbReference>
<organism evidence="2 3">
    <name type="scientific">Candidatus Collierbacteria bacterium CG10_big_fil_rev_8_21_14_0_10_43_36</name>
    <dbReference type="NCBI Taxonomy" id="1974534"/>
    <lineage>
        <taxon>Bacteria</taxon>
        <taxon>Candidatus Collieribacteriota</taxon>
    </lineage>
</organism>
<dbReference type="GO" id="GO:0004519">
    <property type="term" value="F:endonuclease activity"/>
    <property type="evidence" value="ECO:0007669"/>
    <property type="project" value="InterPro"/>
</dbReference>